<comment type="caution">
    <text evidence="7">The sequence shown here is derived from an EMBL/GenBank/DDBJ whole genome shotgun (WGS) entry which is preliminary data.</text>
</comment>
<feature type="coiled-coil region" evidence="4">
    <location>
        <begin position="1259"/>
        <end position="1286"/>
    </location>
</feature>
<accession>A0AAJ0G0L5</accession>
<feature type="region of interest" description="Disordered" evidence="5">
    <location>
        <begin position="534"/>
        <end position="566"/>
    </location>
</feature>
<feature type="compositionally biased region" description="Basic and acidic residues" evidence="5">
    <location>
        <begin position="940"/>
        <end position="952"/>
    </location>
</feature>
<feature type="region of interest" description="Disordered" evidence="5">
    <location>
        <begin position="437"/>
        <end position="500"/>
    </location>
</feature>
<comment type="subcellular location">
    <subcellularLocation>
        <location evidence="1">Nucleus</location>
    </subcellularLocation>
</comment>
<feature type="compositionally biased region" description="Polar residues" evidence="5">
    <location>
        <begin position="875"/>
        <end position="885"/>
    </location>
</feature>
<feature type="compositionally biased region" description="Low complexity" evidence="5">
    <location>
        <begin position="837"/>
        <end position="847"/>
    </location>
</feature>
<protein>
    <recommendedName>
        <fullName evidence="6">Nucleoporin Nup159/Nup146 N-terminal domain-containing protein</fullName>
    </recommendedName>
</protein>
<keyword evidence="4" id="KW-0175">Coiled coil</keyword>
<evidence type="ECO:0000313" key="7">
    <source>
        <dbReference type="EMBL" id="KAK2606169.1"/>
    </source>
</evidence>
<evidence type="ECO:0000256" key="2">
    <source>
        <dbReference type="ARBA" id="ARBA00022448"/>
    </source>
</evidence>
<dbReference type="GO" id="GO:0006606">
    <property type="term" value="P:protein import into nucleus"/>
    <property type="evidence" value="ECO:0007669"/>
    <property type="project" value="TreeGrafter"/>
</dbReference>
<dbReference type="InterPro" id="IPR015943">
    <property type="entry name" value="WD40/YVTN_repeat-like_dom_sf"/>
</dbReference>
<feature type="domain" description="Nucleoporin Nup159/Nup146 N-terminal" evidence="6">
    <location>
        <begin position="44"/>
        <end position="413"/>
    </location>
</feature>
<evidence type="ECO:0000256" key="3">
    <source>
        <dbReference type="ARBA" id="ARBA00023242"/>
    </source>
</evidence>
<dbReference type="FunFam" id="2.130.10.10:FF:000645">
    <property type="entry name" value="Putative nuclear pore complex subunit Nup159"/>
    <property type="match status" value="1"/>
</dbReference>
<feature type="compositionally biased region" description="Acidic residues" evidence="5">
    <location>
        <begin position="975"/>
        <end position="991"/>
    </location>
</feature>
<feature type="compositionally biased region" description="Polar residues" evidence="5">
    <location>
        <begin position="1097"/>
        <end position="1113"/>
    </location>
</feature>
<feature type="compositionally biased region" description="Low complexity" evidence="5">
    <location>
        <begin position="680"/>
        <end position="697"/>
    </location>
</feature>
<feature type="region of interest" description="Disordered" evidence="5">
    <location>
        <begin position="1128"/>
        <end position="1147"/>
    </location>
</feature>
<dbReference type="Proteomes" id="UP001251528">
    <property type="component" value="Unassembled WGS sequence"/>
</dbReference>
<reference evidence="7" key="1">
    <citation type="submission" date="2023-06" db="EMBL/GenBank/DDBJ databases">
        <title>Conoideocrella luteorostrata (Hypocreales: Clavicipitaceae), a potential biocontrol fungus for elongate hemlock scale in United States Christmas tree production areas.</title>
        <authorList>
            <person name="Barrett H."/>
            <person name="Lovett B."/>
            <person name="Macias A.M."/>
            <person name="Stajich J.E."/>
            <person name="Kasson M.T."/>
        </authorList>
    </citation>
    <scope>NUCLEOTIDE SEQUENCE</scope>
    <source>
        <strain evidence="7">ARSEF 14590</strain>
    </source>
</reference>
<dbReference type="SUPFAM" id="SSF117289">
    <property type="entry name" value="Nucleoporin domain"/>
    <property type="match status" value="1"/>
</dbReference>
<evidence type="ECO:0000259" key="6">
    <source>
        <dbReference type="Pfam" id="PF16755"/>
    </source>
</evidence>
<feature type="compositionally biased region" description="Polar residues" evidence="5">
    <location>
        <begin position="637"/>
        <end position="647"/>
    </location>
</feature>
<feature type="compositionally biased region" description="Polar residues" evidence="5">
    <location>
        <begin position="534"/>
        <end position="546"/>
    </location>
</feature>
<keyword evidence="8" id="KW-1185">Reference proteome</keyword>
<feature type="compositionally biased region" description="Polar residues" evidence="5">
    <location>
        <begin position="759"/>
        <end position="789"/>
    </location>
</feature>
<organism evidence="7 8">
    <name type="scientific">Conoideocrella luteorostrata</name>
    <dbReference type="NCBI Taxonomy" id="1105319"/>
    <lineage>
        <taxon>Eukaryota</taxon>
        <taxon>Fungi</taxon>
        <taxon>Dikarya</taxon>
        <taxon>Ascomycota</taxon>
        <taxon>Pezizomycotina</taxon>
        <taxon>Sordariomycetes</taxon>
        <taxon>Hypocreomycetidae</taxon>
        <taxon>Hypocreales</taxon>
        <taxon>Clavicipitaceae</taxon>
        <taxon>Conoideocrella</taxon>
    </lineage>
</organism>
<dbReference type="GO" id="GO:0017056">
    <property type="term" value="F:structural constituent of nuclear pore"/>
    <property type="evidence" value="ECO:0007669"/>
    <property type="project" value="TreeGrafter"/>
</dbReference>
<feature type="compositionally biased region" description="Acidic residues" evidence="5">
    <location>
        <begin position="715"/>
        <end position="724"/>
    </location>
</feature>
<feature type="compositionally biased region" description="Polar residues" evidence="5">
    <location>
        <begin position="460"/>
        <end position="498"/>
    </location>
</feature>
<dbReference type="PANTHER" id="PTHR23193:SF23">
    <property type="entry name" value="NUCLEAR PORE COMPLEX PROTEIN NUP153"/>
    <property type="match status" value="1"/>
</dbReference>
<dbReference type="PANTHER" id="PTHR23193">
    <property type="entry name" value="NUCLEAR PORE COMPLEX PROTEIN NUP"/>
    <property type="match status" value="1"/>
</dbReference>
<dbReference type="EMBL" id="JASWJB010000045">
    <property type="protein sequence ID" value="KAK2606169.1"/>
    <property type="molecule type" value="Genomic_DNA"/>
</dbReference>
<dbReference type="InterPro" id="IPR039462">
    <property type="entry name" value="Nup159/Nup146_N"/>
</dbReference>
<feature type="compositionally biased region" description="Low complexity" evidence="5">
    <location>
        <begin position="736"/>
        <end position="754"/>
    </location>
</feature>
<keyword evidence="3" id="KW-0539">Nucleus</keyword>
<proteinExistence type="predicted"/>
<evidence type="ECO:0000256" key="5">
    <source>
        <dbReference type="SAM" id="MobiDB-lite"/>
    </source>
</evidence>
<evidence type="ECO:0000256" key="4">
    <source>
        <dbReference type="SAM" id="Coils"/>
    </source>
</evidence>
<dbReference type="GO" id="GO:0008139">
    <property type="term" value="F:nuclear localization sequence binding"/>
    <property type="evidence" value="ECO:0007669"/>
    <property type="project" value="TreeGrafter"/>
</dbReference>
<dbReference type="GO" id="GO:0005643">
    <property type="term" value="C:nuclear pore"/>
    <property type="evidence" value="ECO:0007669"/>
    <property type="project" value="TreeGrafter"/>
</dbReference>
<evidence type="ECO:0000256" key="1">
    <source>
        <dbReference type="ARBA" id="ARBA00004123"/>
    </source>
</evidence>
<gene>
    <name evidence="7" type="ORF">QQS21_003452</name>
</gene>
<feature type="compositionally biased region" description="Low complexity" evidence="5">
    <location>
        <begin position="859"/>
        <end position="869"/>
    </location>
</feature>
<feature type="compositionally biased region" description="Low complexity" evidence="5">
    <location>
        <begin position="438"/>
        <end position="452"/>
    </location>
</feature>
<sequence length="1490" mass="157069">MFGSTAGGATVGPDLETIQTEGLGFLPLAGEAKVRLTSPWTPAPVPTASLLSVASRKGLVAAAGSDQIIIATTESVRKAFGSAKEGDSEIRPFEPQLRIPAPTRISHLAFTADENYLILSAESGGGLAVYDVQSLLQGSSNTAFELPTNSESLRLLAPNPTAEKAELCAVVTTNGNLYMANLKERKLSSPLKTQVSCLSWSAKGKQLCAGMGDGTICQMTPDGEGKGEIPQPPNFGSSYVSSLTWLENNLFLAIYSVANQSPPASVYHIINRQSSSSFTFQKLTDPVEPFGNEKAPHHAVLRLRDFMNLQDLIIVSSTASTEVGILTRSKTPLANDKPAKLITEVFTTTEFLEDTRRPTLPMTETMEDSVAVGAALDLSSKDTVYKPIPSDEELDQSPGPLPGFWVLTQEGLLCSWWLVYNDAVKKGQNYPGLSMMDSTSASGSTSAQATPSKPALSFSAPGNSAFGPSTTPTAAPAFGNSSQLGQKSSPWGQSTGTPAATGGAVFGSSTFGSSPGAGSVSGFGKASTLGFGQSSQLGMRSSPWSSGTGGKPAFGQSGFSSLASGGSNNQSPFGSAAFNADKSTTSAPVATSAPSGAAFSTFASQGGFASLGASTNSPGGFGSGSKFGSSSFGTPNKPGTSTDTGFSAKQDKPSSVFGSTPFKLESSFKADPFQKDSNEMSSGTAGSSMFGSAFGSALGDAAKKPIESTSSVRDEDMDTAEAAEETPQSKPRSIFAASQQSQESTTPTTTPAPSRFGFATSSTPGTSLFGQPTRMETPSSNPFSTQQDTPKPGAFSVFGASKTPESSVAGPKIKKEDQNVPLPPDTTSKAAYPLGDSSSSSATSNRSQIFGATSKALESDSATLSSDSTTPKPFLTSTAASQPNFSKVAKTVEAPDSLDFVKINKPSEESKGAKDADVPLPSDFTKKTVPEAAPLQSDFTRPKLSTEADKAPSDFALPKAPSREPSNIHSVPDNAADESDVGEDEATEDGASEGSGVDVAKDLSPSTSGLNVTPGFTPQSSFGGPAGMTPATARPEDRARPLFGEINRNAPLFPKPNQASPRSPSPMRGAVPQRVIRSDATRSVSAPGMASQILGPRQSQMHPGSSIISSREPQPQAEDSFLLQHRRMKERQEAEETQPLVDEEDDEVQKVLASEVEGTLELDEFIAHSNVVPPAKDSVPAQVEAVYRDINSMIDTLGLNARAVKAFTKGHSDNAAKDGRRKQDLEIPDDWVLCEIDELGNVLDEELHANLEDGRVQDLEDKLEACHDLSRDMQRLRAKQDDLKRVITARMDPDQAEYAQALPLSVEQAAQQNELRREFSKFTTILTEVEEALTLLKARIAAVSGSSGRGNTNMPTVEAVMRTISKMTAMAEKRSGDIDVLETQLRKMRLGSTSREGSPMVTPQARKSIMLSPDSTPSRNFRQSLTLSSSVMSLGGASKATPPRKKLSGFSKEEKDDLMEKRARRQAVLSKLKTSVGKRGVNVWNMEDIE</sequence>
<feature type="compositionally biased region" description="Basic and acidic residues" evidence="5">
    <location>
        <begin position="666"/>
        <end position="678"/>
    </location>
</feature>
<dbReference type="Gene3D" id="2.130.10.10">
    <property type="entry name" value="YVTN repeat-like/Quinoprotein amine dehydrogenase"/>
    <property type="match status" value="1"/>
</dbReference>
<feature type="compositionally biased region" description="Acidic residues" evidence="5">
    <location>
        <begin position="1133"/>
        <end position="1147"/>
    </location>
</feature>
<dbReference type="Pfam" id="PF16755">
    <property type="entry name" value="Beta-prop_NUP159_NUP214"/>
    <property type="match status" value="1"/>
</dbReference>
<feature type="compositionally biased region" description="Polar residues" evidence="5">
    <location>
        <begin position="557"/>
        <end position="566"/>
    </location>
</feature>
<name>A0AAJ0G0L5_9HYPO</name>
<feature type="region of interest" description="Disordered" evidence="5">
    <location>
        <begin position="1432"/>
        <end position="1459"/>
    </location>
</feature>
<dbReference type="InterPro" id="IPR026054">
    <property type="entry name" value="Nucleoporin"/>
</dbReference>
<feature type="compositionally biased region" description="Polar residues" evidence="5">
    <location>
        <begin position="1004"/>
        <end position="1022"/>
    </location>
</feature>
<evidence type="ECO:0000313" key="8">
    <source>
        <dbReference type="Proteomes" id="UP001251528"/>
    </source>
</evidence>
<dbReference type="GO" id="GO:0006405">
    <property type="term" value="P:RNA export from nucleus"/>
    <property type="evidence" value="ECO:0007669"/>
    <property type="project" value="TreeGrafter"/>
</dbReference>
<keyword evidence="2" id="KW-0813">Transport</keyword>
<feature type="compositionally biased region" description="Basic and acidic residues" evidence="5">
    <location>
        <begin position="905"/>
        <end position="917"/>
    </location>
</feature>
<feature type="region of interest" description="Disordered" evidence="5">
    <location>
        <begin position="613"/>
        <end position="1116"/>
    </location>
</feature>